<dbReference type="SUPFAM" id="SSF51556">
    <property type="entry name" value="Metallo-dependent hydrolases"/>
    <property type="match status" value="1"/>
</dbReference>
<dbReference type="RefSeq" id="WP_354616279.1">
    <property type="nucleotide sequence ID" value="NZ_JBEXAE010000007.1"/>
</dbReference>
<proteinExistence type="predicted"/>
<comment type="caution">
    <text evidence="2">The sequence shown here is derived from an EMBL/GenBank/DDBJ whole genome shotgun (WGS) entry which is preliminary data.</text>
</comment>
<dbReference type="InterPro" id="IPR032466">
    <property type="entry name" value="Metal_Hydrolase"/>
</dbReference>
<dbReference type="SUPFAM" id="SSF51338">
    <property type="entry name" value="Composite domain of metallo-dependent hydrolases"/>
    <property type="match status" value="1"/>
</dbReference>
<dbReference type="PROSITE" id="PS51257">
    <property type="entry name" value="PROKAR_LIPOPROTEIN"/>
    <property type="match status" value="1"/>
</dbReference>
<dbReference type="PANTHER" id="PTHR43135">
    <property type="entry name" value="ALPHA-D-RIBOSE 1-METHYLPHOSPHONATE 5-TRIPHOSPHATE DIPHOSPHATASE"/>
    <property type="match status" value="1"/>
</dbReference>
<dbReference type="Gene3D" id="2.30.40.10">
    <property type="entry name" value="Urease, subunit C, domain 1"/>
    <property type="match status" value="2"/>
</dbReference>
<evidence type="ECO:0000313" key="2">
    <source>
        <dbReference type="EMBL" id="MET6991734.1"/>
    </source>
</evidence>
<dbReference type="Proteomes" id="UP001549799">
    <property type="component" value="Unassembled WGS sequence"/>
</dbReference>
<keyword evidence="3" id="KW-1185">Reference proteome</keyword>
<gene>
    <name evidence="2" type="ORF">ABXZ36_13870</name>
</gene>
<dbReference type="EMBL" id="JBEXAE010000007">
    <property type="protein sequence ID" value="MET6991734.1"/>
    <property type="molecule type" value="Genomic_DNA"/>
</dbReference>
<evidence type="ECO:0000259" key="1">
    <source>
        <dbReference type="Pfam" id="PF01979"/>
    </source>
</evidence>
<evidence type="ECO:0000313" key="3">
    <source>
        <dbReference type="Proteomes" id="UP001549799"/>
    </source>
</evidence>
<dbReference type="InterPro" id="IPR051781">
    <property type="entry name" value="Metallo-dep_Hydrolase"/>
</dbReference>
<sequence>MKLQKYILPILAYFILTSCNTIALESYDIVIQNGQIIDLVTGKITNQDLYIRDGKIAKIESSGGEGRFKADKIIDASATYILPGFWDNHTHFRGGDSLISENKNLLPLFLANGITTVRDAGGDLTSSVMQWKKEIAAGSLDGPTIYTSGPKIDGPDGTWAGSLEVVTDEDITKALDSLESLQTDFVKLYDSRISGEAYLKTLKETDKRGLITSGHMPFTVTLKETVDAGIDAVEHLYYIMKGCSAVETEVTQMLKNKEIGFWEAMPLLMEGYQTSTAQNTFSLLKNKNVYVVPTLHIGKNLSYLDEVNHKDDPYLKYMGKGIIKSYKGRIKGALNASEKARKDRKELDRFFGTLTKSLNDAGVKLLAGSDSGAYNSYTYPGISLHKELQAMVQIGMTPLEALRTSAYNGAHYLKKDKAYGTIALGKQADLVLLDANPLEDIKNTQRINTVIQSSKIYNKEQLTTMLKSLIK</sequence>
<feature type="domain" description="Amidohydrolase-related" evidence="1">
    <location>
        <begin position="80"/>
        <end position="451"/>
    </location>
</feature>
<dbReference type="InterPro" id="IPR006680">
    <property type="entry name" value="Amidohydro-rel"/>
</dbReference>
<dbReference type="InterPro" id="IPR011059">
    <property type="entry name" value="Metal-dep_hydrolase_composite"/>
</dbReference>
<name>A0ABV2SX44_9FLAO</name>
<protein>
    <submittedName>
        <fullName evidence="2">Amidohydrolase family protein</fullName>
    </submittedName>
</protein>
<accession>A0ABV2SX44</accession>
<reference evidence="2 3" key="1">
    <citation type="submission" date="2024-07" db="EMBL/GenBank/DDBJ databases">
        <title>The genome sequence of type strain Sediminicola arcticus GDMCC 1.2805.</title>
        <authorList>
            <person name="Liu Y."/>
        </authorList>
    </citation>
    <scope>NUCLEOTIDE SEQUENCE [LARGE SCALE GENOMIC DNA]</scope>
    <source>
        <strain evidence="2 3">GDMCC 1.2805</strain>
    </source>
</reference>
<dbReference type="Pfam" id="PF01979">
    <property type="entry name" value="Amidohydro_1"/>
    <property type="match status" value="1"/>
</dbReference>
<dbReference type="PANTHER" id="PTHR43135:SF3">
    <property type="entry name" value="ALPHA-D-RIBOSE 1-METHYLPHOSPHONATE 5-TRIPHOSPHATE DIPHOSPHATASE"/>
    <property type="match status" value="1"/>
</dbReference>
<dbReference type="Gene3D" id="3.20.20.140">
    <property type="entry name" value="Metal-dependent hydrolases"/>
    <property type="match status" value="2"/>
</dbReference>
<organism evidence="2 3">
    <name type="scientific">Sediminicola arcticus</name>
    <dbReference type="NCBI Taxonomy" id="1574308"/>
    <lineage>
        <taxon>Bacteria</taxon>
        <taxon>Pseudomonadati</taxon>
        <taxon>Bacteroidota</taxon>
        <taxon>Flavobacteriia</taxon>
        <taxon>Flavobacteriales</taxon>
        <taxon>Flavobacteriaceae</taxon>
        <taxon>Sediminicola</taxon>
    </lineage>
</organism>